<protein>
    <submittedName>
        <fullName evidence="2">Rab-GAP TBC domain-containing protein</fullName>
    </submittedName>
</protein>
<sequence>MLIVTETFTLRFVCVLNIWDYTSFVSLLRYFHTFSLLRLCEMFTTLFYECVLNAPLFIEWIVQFVSLGGPLDRNVTARSHRDAAPTSL</sequence>
<reference evidence="2" key="1">
    <citation type="submission" date="2017-02" db="UniProtKB">
        <authorList>
            <consortium name="WormBaseParasite"/>
        </authorList>
    </citation>
    <scope>IDENTIFICATION</scope>
</reference>
<evidence type="ECO:0000313" key="1">
    <source>
        <dbReference type="Proteomes" id="UP000036681"/>
    </source>
</evidence>
<dbReference type="AlphaFoldDB" id="A0A0M3IS21"/>
<organism evidence="1 2">
    <name type="scientific">Ascaris lumbricoides</name>
    <name type="common">Giant roundworm</name>
    <dbReference type="NCBI Taxonomy" id="6252"/>
    <lineage>
        <taxon>Eukaryota</taxon>
        <taxon>Metazoa</taxon>
        <taxon>Ecdysozoa</taxon>
        <taxon>Nematoda</taxon>
        <taxon>Chromadorea</taxon>
        <taxon>Rhabditida</taxon>
        <taxon>Spirurina</taxon>
        <taxon>Ascaridomorpha</taxon>
        <taxon>Ascaridoidea</taxon>
        <taxon>Ascarididae</taxon>
        <taxon>Ascaris</taxon>
    </lineage>
</organism>
<dbReference type="Proteomes" id="UP000036681">
    <property type="component" value="Unplaced"/>
</dbReference>
<keyword evidence="1" id="KW-1185">Reference proteome</keyword>
<dbReference type="WBParaSite" id="ALUE_0002154901-mRNA-1">
    <property type="protein sequence ID" value="ALUE_0002154901-mRNA-1"/>
    <property type="gene ID" value="ALUE_0002154901"/>
</dbReference>
<evidence type="ECO:0000313" key="2">
    <source>
        <dbReference type="WBParaSite" id="ALUE_0002154901-mRNA-1"/>
    </source>
</evidence>
<accession>A0A0M3IS21</accession>
<name>A0A0M3IS21_ASCLU</name>
<proteinExistence type="predicted"/>